<dbReference type="RefSeq" id="NP_985208.2">
    <property type="nucleotide sequence ID" value="NM_210562.2"/>
</dbReference>
<protein>
    <submittedName>
        <fullName evidence="4">AER352Cp</fullName>
    </submittedName>
</protein>
<dbReference type="STRING" id="284811.Q756B5"/>
<dbReference type="PANTHER" id="PTHR13251:SF3">
    <property type="entry name" value="TRAFFICKING PROTEIN PARTICLE COMPLEX SUBUNIT 10"/>
    <property type="match status" value="1"/>
</dbReference>
<evidence type="ECO:0000313" key="5">
    <source>
        <dbReference type="Proteomes" id="UP000000591"/>
    </source>
</evidence>
<organism evidence="4 5">
    <name type="scientific">Eremothecium gossypii (strain ATCC 10895 / CBS 109.51 / FGSC 9923 / NRRL Y-1056)</name>
    <name type="common">Yeast</name>
    <name type="synonym">Ashbya gossypii</name>
    <dbReference type="NCBI Taxonomy" id="284811"/>
    <lineage>
        <taxon>Eukaryota</taxon>
        <taxon>Fungi</taxon>
        <taxon>Dikarya</taxon>
        <taxon>Ascomycota</taxon>
        <taxon>Saccharomycotina</taxon>
        <taxon>Saccharomycetes</taxon>
        <taxon>Saccharomycetales</taxon>
        <taxon>Saccharomycetaceae</taxon>
        <taxon>Eremothecium</taxon>
    </lineage>
</organism>
<reference evidence="5" key="2">
    <citation type="journal article" date="2013" name="G3 (Bethesda)">
        <title>Genomes of Ashbya fungi isolated from insects reveal four mating-type loci, numerous translocations, lack of transposons, and distinct gene duplications.</title>
        <authorList>
            <person name="Dietrich F.S."/>
            <person name="Voegeli S."/>
            <person name="Kuo S."/>
            <person name="Philippsen P."/>
        </authorList>
    </citation>
    <scope>GENOME REANNOTATION</scope>
    <source>
        <strain evidence="5">ATCC 10895 / CBS 109.51 / FGSC 9923 / NRRL Y-1056</strain>
    </source>
</reference>
<feature type="domain" description="Trs130 NTS" evidence="3">
    <location>
        <begin position="301"/>
        <end position="527"/>
    </location>
</feature>
<evidence type="ECO:0000259" key="1">
    <source>
        <dbReference type="Pfam" id="PF23036"/>
    </source>
</evidence>
<dbReference type="GO" id="GO:0006891">
    <property type="term" value="P:intra-Golgi vesicle-mediated transport"/>
    <property type="evidence" value="ECO:0000318"/>
    <property type="project" value="GO_Central"/>
</dbReference>
<dbReference type="Pfam" id="PF24967">
    <property type="entry name" value="NTS_TR130"/>
    <property type="match status" value="1"/>
</dbReference>
<dbReference type="InParanoid" id="Q756B5"/>
<dbReference type="InterPro" id="IPR045126">
    <property type="entry name" value="TRAPPC10/Trs130"/>
</dbReference>
<evidence type="ECO:0000259" key="3">
    <source>
        <dbReference type="Pfam" id="PF24967"/>
    </source>
</evidence>
<dbReference type="eggNOG" id="KOG1931">
    <property type="taxonomic scope" value="Eukaryota"/>
</dbReference>
<dbReference type="GeneID" id="4621423"/>
<feature type="domain" description="TRAPPC10/Trs130 N-terminal" evidence="1">
    <location>
        <begin position="10"/>
        <end position="230"/>
    </location>
</feature>
<feature type="domain" description="Trs130 second Ig-like" evidence="2">
    <location>
        <begin position="670"/>
        <end position="760"/>
    </location>
</feature>
<dbReference type="Pfam" id="PF23036">
    <property type="entry name" value="TRAPPC10_1st"/>
    <property type="match status" value="1"/>
</dbReference>
<dbReference type="Pfam" id="PF24966">
    <property type="entry name" value="Ig_TR130_2nd"/>
    <property type="match status" value="1"/>
</dbReference>
<evidence type="ECO:0000313" key="4">
    <source>
        <dbReference type="EMBL" id="AAS53032.2"/>
    </source>
</evidence>
<reference evidence="4 5" key="1">
    <citation type="journal article" date="2004" name="Science">
        <title>The Ashbya gossypii genome as a tool for mapping the ancient Saccharomyces cerevisiae genome.</title>
        <authorList>
            <person name="Dietrich F.S."/>
            <person name="Voegeli S."/>
            <person name="Brachat S."/>
            <person name="Lerch A."/>
            <person name="Gates K."/>
            <person name="Steiner S."/>
            <person name="Mohr C."/>
            <person name="Pohlmann R."/>
            <person name="Luedi P."/>
            <person name="Choi S."/>
            <person name="Wing R.A."/>
            <person name="Flavier A."/>
            <person name="Gaffney T.D."/>
            <person name="Philippsen P."/>
        </authorList>
    </citation>
    <scope>NUCLEOTIDE SEQUENCE [LARGE SCALE GENOMIC DNA]</scope>
    <source>
        <strain evidence="5">ATCC 10895 / CBS 109.51 / FGSC 9923 / NRRL Y-1056</strain>
    </source>
</reference>
<sequence>MAQSSRCYTVKVSYFDPLAVFDTVRPEFDARLPLGTLHWKRPNGTLKTITQLPVEFEPSLEAGSDDLLHDKPFIFMIFVSCASMREYRNKVRPLIRQWLPAEADEDRGLVLPSEYMIMLHSNTEIVDSNLFKTVSVMEKLNKDFPSVRVTELRSVYRNSQEKQDFWAGAVASLKNTLLEIFQRRLEIFQQALGEEDLPFLRELVLQENLLKLYLSFNVYEEAAAQLDVIKDNLMAAGDMQNLPAGELEVPFMLPPDNSSCTLSRLTAENALTKYKLYKYIFKQQRELLSHTSSSTSAYHMYLSIVRDFYSQIKLAFHQSLDLLQFEYYFFEYALRHELIGHAASAISKKIYAVLKLQQRDCWLRLVYSNTDYRVASISIPISGVKYSDHLLKDTFSSESVFYGNFLEKTSHLLEIFKECGDSDRKVVEWLSIQIACLYFQQERYALALKNLRLHYENFLDSKWDVIGCRLLELFIKCLHKCPEIEYLETDGEEIPVSSILCNSYLNLLVYSSSSKQYWWGEFLKLSQIDASNLLYPLENLFTVNISREPYFSKANTYALDVSLENALVPTDIHIHSAELLLKSSNDDFLTFSCKNQVIKHGSNTLTLETTNVRFTTFTFVSFAVTVGDTVFKRIYDSSQANSLHLKELYQEDNFRYSIKQSKMALFSEKKLQIEYFNNDSIEEFSLELKALSIEEELKPNFAFDAGFSLFELCIDDFNQREIIYYTNGTIDRIRLHSLLTFRKGGVNYTQWKPIEINIQLPLAVSVEDIFKSNAFYFKFMVTPSADMPIALHSSSLIVKEPSGKYTISDDFRPTSWIPLTADPANQYLNYYQVKVSEGQKFDPADLFELYVEYNTLKEELDHFISISIFKNNELPSNRLEQWSLFWGHTILPQLVYDYAYFNRTRVVKILNEVQLLLNDLSSSISDSEILNRYGSYLKLLASGIEFSPDKHGSSIQPNTLIVPVHLPSIKQLFSVRLSATSHEVLHVGDAVTIDVEVCNLSTQWVMEREPLTYIVEFSNSPDWSINGRRRSVIVGDHLVFSIQLISLRRGYLIYPKAEIYSNEKDKVVEVVHIYQRDKIFVI</sequence>
<dbReference type="OrthoDB" id="10256906at2759"/>
<dbReference type="PANTHER" id="PTHR13251">
    <property type="entry name" value="EPILEPSY HOLOPROSENCEPHALY CANDIDATE 1/TMEM1"/>
    <property type="match status" value="1"/>
</dbReference>
<name>Q756B5_EREGS</name>
<dbReference type="InterPro" id="IPR056916">
    <property type="entry name" value="NTS_TR130"/>
</dbReference>
<evidence type="ECO:0000259" key="2">
    <source>
        <dbReference type="Pfam" id="PF24966"/>
    </source>
</evidence>
<proteinExistence type="predicted"/>
<dbReference type="EMBL" id="AE016818">
    <property type="protein sequence ID" value="AAS53032.2"/>
    <property type="molecule type" value="Genomic_DNA"/>
</dbReference>
<dbReference type="InterPro" id="IPR056913">
    <property type="entry name" value="TRAPPC10/Trs130_N"/>
</dbReference>
<accession>Q756B5</accession>
<dbReference type="AlphaFoldDB" id="Q756B5"/>
<dbReference type="GO" id="GO:0005829">
    <property type="term" value="C:cytosol"/>
    <property type="evidence" value="ECO:0007669"/>
    <property type="project" value="GOC"/>
</dbReference>
<dbReference type="Proteomes" id="UP000000591">
    <property type="component" value="Chromosome V"/>
</dbReference>
<dbReference type="GO" id="GO:1990071">
    <property type="term" value="C:TRAPPII protein complex"/>
    <property type="evidence" value="ECO:0000318"/>
    <property type="project" value="GO_Central"/>
</dbReference>
<dbReference type="OMA" id="DYLNAYE"/>
<keyword evidence="5" id="KW-1185">Reference proteome</keyword>
<dbReference type="FunCoup" id="Q756B5">
    <property type="interactions" value="76"/>
</dbReference>
<dbReference type="KEGG" id="ago:AGOS_AER352C"/>
<dbReference type="InterPro" id="IPR056915">
    <property type="entry name" value="Ig_TR130_2nd"/>
</dbReference>
<gene>
    <name evidence="4" type="ORF">AGOS_AER352C</name>
</gene>
<dbReference type="GO" id="GO:0034498">
    <property type="term" value="P:early endosome to Golgi transport"/>
    <property type="evidence" value="ECO:0000318"/>
    <property type="project" value="GO_Central"/>
</dbReference>
<dbReference type="HOGENOM" id="CLU_009596_0_0_1"/>